<reference evidence="9 10" key="1">
    <citation type="submission" date="2015-11" db="EMBL/GenBank/DDBJ databases">
        <title>Description and complete genome sequence of a novel strain predominating in hypersaline microbial mats and representing a new family of the Bacteriodetes phylum.</title>
        <authorList>
            <person name="Spring S."/>
            <person name="Bunk B."/>
            <person name="Sproer C."/>
            <person name="Klenk H.-P."/>
        </authorList>
    </citation>
    <scope>NUCLEOTIDE SEQUENCE [LARGE SCALE GENOMIC DNA]</scope>
    <source>
        <strain evidence="9 10">L21-Spi-D4</strain>
    </source>
</reference>
<evidence type="ECO:0000313" key="9">
    <source>
        <dbReference type="EMBL" id="ALO16253.1"/>
    </source>
</evidence>
<dbReference type="Pfam" id="PF03772">
    <property type="entry name" value="Competence"/>
    <property type="match status" value="1"/>
</dbReference>
<evidence type="ECO:0000256" key="6">
    <source>
        <dbReference type="SAM" id="Phobius"/>
    </source>
</evidence>
<comment type="subcellular location">
    <subcellularLocation>
        <location evidence="1">Cell membrane</location>
        <topology evidence="1">Multi-pass membrane protein</topology>
    </subcellularLocation>
</comment>
<feature type="transmembrane region" description="Helical" evidence="6">
    <location>
        <begin position="443"/>
        <end position="465"/>
    </location>
</feature>
<dbReference type="InterPro" id="IPR004477">
    <property type="entry name" value="ComEC_N"/>
</dbReference>
<keyword evidence="4 6" id="KW-1133">Transmembrane helix</keyword>
<evidence type="ECO:0000256" key="2">
    <source>
        <dbReference type="ARBA" id="ARBA00022475"/>
    </source>
</evidence>
<feature type="transmembrane region" description="Helical" evidence="6">
    <location>
        <begin position="245"/>
        <end position="269"/>
    </location>
</feature>
<dbReference type="GO" id="GO:0005886">
    <property type="term" value="C:plasma membrane"/>
    <property type="evidence" value="ECO:0007669"/>
    <property type="project" value="UniProtKB-SubCell"/>
</dbReference>
<protein>
    <submittedName>
        <fullName evidence="9">ComEC family competence protein</fullName>
    </submittedName>
</protein>
<feature type="transmembrane region" description="Helical" evidence="6">
    <location>
        <begin position="412"/>
        <end position="436"/>
    </location>
</feature>
<dbReference type="STRING" id="1307839.L21SP5_02630"/>
<feature type="transmembrane region" description="Helical" evidence="6">
    <location>
        <begin position="12"/>
        <end position="31"/>
    </location>
</feature>
<feature type="transmembrane region" description="Helical" evidence="6">
    <location>
        <begin position="508"/>
        <end position="525"/>
    </location>
</feature>
<dbReference type="PANTHER" id="PTHR30619:SF1">
    <property type="entry name" value="RECOMBINATION PROTEIN 2"/>
    <property type="match status" value="1"/>
</dbReference>
<dbReference type="InterPro" id="IPR025405">
    <property type="entry name" value="DUF4131"/>
</dbReference>
<dbReference type="Proteomes" id="UP000064893">
    <property type="component" value="Chromosome"/>
</dbReference>
<dbReference type="PATRIC" id="fig|1307839.3.peg.2761"/>
<proteinExistence type="predicted"/>
<dbReference type="InterPro" id="IPR052159">
    <property type="entry name" value="Competence_DNA_uptake"/>
</dbReference>
<keyword evidence="2" id="KW-1003">Cell membrane</keyword>
<dbReference type="PANTHER" id="PTHR30619">
    <property type="entry name" value="DNA INTERNALIZATION/COMPETENCE PROTEIN COMEC/REC2"/>
    <property type="match status" value="1"/>
</dbReference>
<accession>A0A0S2I1U2</accession>
<feature type="transmembrane region" description="Helical" evidence="6">
    <location>
        <begin position="284"/>
        <end position="307"/>
    </location>
</feature>
<dbReference type="EMBL" id="CP013118">
    <property type="protein sequence ID" value="ALO16253.1"/>
    <property type="molecule type" value="Genomic_DNA"/>
</dbReference>
<organism evidence="9 10">
    <name type="scientific">Salinivirga cyanobacteriivorans</name>
    <dbReference type="NCBI Taxonomy" id="1307839"/>
    <lineage>
        <taxon>Bacteria</taxon>
        <taxon>Pseudomonadati</taxon>
        <taxon>Bacteroidota</taxon>
        <taxon>Bacteroidia</taxon>
        <taxon>Bacteroidales</taxon>
        <taxon>Salinivirgaceae</taxon>
        <taxon>Salinivirga</taxon>
    </lineage>
</organism>
<evidence type="ECO:0000256" key="3">
    <source>
        <dbReference type="ARBA" id="ARBA00022692"/>
    </source>
</evidence>
<keyword evidence="5 6" id="KW-0472">Membrane</keyword>
<evidence type="ECO:0000256" key="5">
    <source>
        <dbReference type="ARBA" id="ARBA00023136"/>
    </source>
</evidence>
<gene>
    <name evidence="9" type="ORF">L21SP5_02630</name>
</gene>
<evidence type="ECO:0000256" key="1">
    <source>
        <dbReference type="ARBA" id="ARBA00004651"/>
    </source>
</evidence>
<evidence type="ECO:0000313" key="10">
    <source>
        <dbReference type="Proteomes" id="UP000064893"/>
    </source>
</evidence>
<name>A0A0S2I1U2_9BACT</name>
<dbReference type="AlphaFoldDB" id="A0A0S2I1U2"/>
<feature type="transmembrane region" description="Helical" evidence="6">
    <location>
        <begin position="355"/>
        <end position="375"/>
    </location>
</feature>
<feature type="transmembrane region" description="Helical" evidence="6">
    <location>
        <begin position="37"/>
        <end position="59"/>
    </location>
</feature>
<dbReference type="Pfam" id="PF13567">
    <property type="entry name" value="DUF4131"/>
    <property type="match status" value="1"/>
</dbReference>
<keyword evidence="10" id="KW-1185">Reference proteome</keyword>
<dbReference type="NCBIfam" id="TIGR00360">
    <property type="entry name" value="ComEC_N-term"/>
    <property type="match status" value="1"/>
</dbReference>
<dbReference type="OrthoDB" id="9761531at2"/>
<feature type="domain" description="ComEC/Rec2-related protein" evidence="7">
    <location>
        <begin position="230"/>
        <end position="496"/>
    </location>
</feature>
<evidence type="ECO:0000256" key="4">
    <source>
        <dbReference type="ARBA" id="ARBA00022989"/>
    </source>
</evidence>
<sequence>MQDIIRNNPFLRLLIPFLAGILLGFCFNSSFDEVTTYIIYVLIGILGFTLLFAINRFIWLQDLLIISIFFLFGVSRTADTYVEPQQYEDKVVFSAQISDYPDSTKNSLKLELDLGWQITDSGRQEMRGNAFVYLSREDSISLDLGDYLLLKAKPDLIANQGNPGEFDFSGWAASKGFFYQFYVNDENWVRLNKTPEFNLSIYLKKLRRQIFNYYRKSGISDKQLAVFSALTLGDKSMLEHDLRQGYVAAGLMHVLAVSGLHVGIIYLVISHLLKPLSKTQWGKILRFIISVFVLWGYAMFTGMSPSVSRAATMFTVFVIGDLLGRRYAVYNSIALAAFILLFNNPLLIASVGFQMSFLAVIGIVGFYPIVYRWIYIPWKTLDKIWQLMAVSIAAQIITTPLSLYYFHQFPLLFLLSNLLMVPLATLLMYLFVLLLVFMPFPFIALRIGQVVDFFASLMNAFTGWIKALDWSTVSSVYISDIQLVLLYLLVAVSTYWGIRTNYRNLKKVFIVLFLFVITVFWQNFIRTNNHSFIVFNTFGEPLTMQISGQNYQLYNPDSIENTTWFTDPLKVKFGLNQSETRNAELVNSSPYVVWGKMPNRAIFFDADLYPEHEKIKCKWLVLSSGSPFKLLPLLEKIEAVKVIADASVSQFKVEKWQEQLKDSNIDFHNVKSEGAFVAKW</sequence>
<feature type="domain" description="DUF4131" evidence="8">
    <location>
        <begin position="40"/>
        <end position="188"/>
    </location>
</feature>
<feature type="transmembrane region" description="Helical" evidence="6">
    <location>
        <begin position="387"/>
        <end position="406"/>
    </location>
</feature>
<evidence type="ECO:0000259" key="8">
    <source>
        <dbReference type="Pfam" id="PF13567"/>
    </source>
</evidence>
<evidence type="ECO:0000259" key="7">
    <source>
        <dbReference type="Pfam" id="PF03772"/>
    </source>
</evidence>
<feature type="transmembrane region" description="Helical" evidence="6">
    <location>
        <begin position="477"/>
        <end position="496"/>
    </location>
</feature>
<feature type="transmembrane region" description="Helical" evidence="6">
    <location>
        <begin position="328"/>
        <end position="349"/>
    </location>
</feature>
<dbReference type="RefSeq" id="WP_057953641.1">
    <property type="nucleotide sequence ID" value="NZ_CP013118.1"/>
</dbReference>
<dbReference type="KEGG" id="blq:L21SP5_02630"/>
<keyword evidence="3 6" id="KW-0812">Transmembrane</keyword>